<dbReference type="InterPro" id="IPR016160">
    <property type="entry name" value="Ald_DH_CS_CYS"/>
</dbReference>
<evidence type="ECO:0000256" key="4">
    <source>
        <dbReference type="ARBA" id="ARBA00024226"/>
    </source>
</evidence>
<dbReference type="InterPro" id="IPR016163">
    <property type="entry name" value="Ald_DH_C"/>
</dbReference>
<evidence type="ECO:0000256" key="5">
    <source>
        <dbReference type="PROSITE-ProRule" id="PRU10007"/>
    </source>
</evidence>
<dbReference type="WBParaSite" id="TREG1_136210.1">
    <property type="protein sequence ID" value="TREG1_136210.1"/>
    <property type="gene ID" value="TREG1_136210"/>
</dbReference>
<comment type="similarity">
    <text evidence="1 6">Belongs to the aldehyde dehydrogenase family.</text>
</comment>
<evidence type="ECO:0000256" key="6">
    <source>
        <dbReference type="RuleBase" id="RU003345"/>
    </source>
</evidence>
<dbReference type="EC" id="1.2.1.3" evidence="4"/>
<sequence>MYSNLKFLTARPIIGNVAASLSTAVKPILKPEAKRQSIFINNEWRDSVSGKTFDTVDPTTGSVICKVAAGDKEDIDIAVKAASKAFEFGSEWRRMDAAARGVLLNKLADLIERDRVYLASLETLDNGKPFSDSYNIDLELVIKCYRYYAGWADKYHGKTIPIGGNYMSFTRHEPVGVCGQIIPWNFPLLMQAWKLGPALAMGNTVVMKTAEQTPLSANWVAELIKEAGFPPGVVNIVPGFGETAGAALVVHPGVDKIAFTGSTAVGQLVGQNAFKHGVKRITLELGGKSPLIIFSDADFDKAIATSHFGLFFNQGQCCCASSRIFVEESVYDRFVEYSSEEAKKRVVGNPFDPNTRQGPQVDEQQFKTVMSYIESGKKEGAKLCTGGQRHGSSGYFILPTVFADVQDDMRIAREEIFGPVMQIMKFRSMDELFKRANQSHYGLAAGICTSDLDRAMHVMQGLRAGTVWINCYDIFDAAVPFGGFKSSGVGRELGEYGLQNYTEVKTVTLSMIEKNS</sequence>
<evidence type="ECO:0000256" key="3">
    <source>
        <dbReference type="ARBA" id="ARBA00023027"/>
    </source>
</evidence>
<dbReference type="GO" id="GO:0004029">
    <property type="term" value="F:aldehyde dehydrogenase (NAD+) activity"/>
    <property type="evidence" value="ECO:0007669"/>
    <property type="project" value="UniProtKB-EC"/>
</dbReference>
<dbReference type="PROSITE" id="PS00070">
    <property type="entry name" value="ALDEHYDE_DEHYDR_CYS"/>
    <property type="match status" value="1"/>
</dbReference>
<reference evidence="9 10" key="2">
    <citation type="submission" date="2023-11" db="UniProtKB">
        <authorList>
            <consortium name="WormBaseParasite"/>
        </authorList>
    </citation>
    <scope>IDENTIFICATION</scope>
</reference>
<dbReference type="SUPFAM" id="SSF53720">
    <property type="entry name" value="ALDH-like"/>
    <property type="match status" value="1"/>
</dbReference>
<dbReference type="Gene3D" id="3.40.605.10">
    <property type="entry name" value="Aldehyde Dehydrogenase, Chain A, domain 1"/>
    <property type="match status" value="1"/>
</dbReference>
<dbReference type="FunFam" id="3.40.605.10:FF:000026">
    <property type="entry name" value="Aldehyde dehydrogenase, putative"/>
    <property type="match status" value="1"/>
</dbReference>
<keyword evidence="2 6" id="KW-0560">Oxidoreductase</keyword>
<feature type="active site" evidence="5">
    <location>
        <position position="284"/>
    </location>
</feature>
<dbReference type="InterPro" id="IPR016162">
    <property type="entry name" value="Ald_DH_N"/>
</dbReference>
<dbReference type="Pfam" id="PF00171">
    <property type="entry name" value="Aldedh"/>
    <property type="match status" value="1"/>
</dbReference>
<dbReference type="PANTHER" id="PTHR11699">
    <property type="entry name" value="ALDEHYDE DEHYDROGENASE-RELATED"/>
    <property type="match status" value="1"/>
</dbReference>
<dbReference type="FunFam" id="3.40.605.10:FF:000029">
    <property type="entry name" value="Aldehyde dehydrogenase, mitochondrial"/>
    <property type="match status" value="1"/>
</dbReference>
<dbReference type="CDD" id="cd07141">
    <property type="entry name" value="ALDH_F1AB_F2_RALDH1"/>
    <property type="match status" value="1"/>
</dbReference>
<dbReference type="Gene3D" id="3.40.309.10">
    <property type="entry name" value="Aldehyde Dehydrogenase, Chain A, domain 2"/>
    <property type="match status" value="1"/>
</dbReference>
<keyword evidence="3" id="KW-0520">NAD</keyword>
<evidence type="ECO:0000313" key="8">
    <source>
        <dbReference type="Proteomes" id="UP000050795"/>
    </source>
</evidence>
<evidence type="ECO:0000313" key="9">
    <source>
        <dbReference type="WBParaSite" id="TREG1_136210.1"/>
    </source>
</evidence>
<dbReference type="Proteomes" id="UP000050795">
    <property type="component" value="Unassembled WGS sequence"/>
</dbReference>
<dbReference type="InterPro" id="IPR029510">
    <property type="entry name" value="Ald_DH_CS_GLU"/>
</dbReference>
<feature type="domain" description="Aldehyde dehydrogenase" evidence="7">
    <location>
        <begin position="44"/>
        <end position="507"/>
    </location>
</feature>
<reference evidence="8" key="1">
    <citation type="submission" date="2022-06" db="EMBL/GenBank/DDBJ databases">
        <authorList>
            <person name="Berger JAMES D."/>
            <person name="Berger JAMES D."/>
        </authorList>
    </citation>
    <scope>NUCLEOTIDE SEQUENCE [LARGE SCALE GENOMIC DNA]</scope>
</reference>
<name>A0AA85J7U6_TRIRE</name>
<dbReference type="PROSITE" id="PS00687">
    <property type="entry name" value="ALDEHYDE_DEHYDR_GLU"/>
    <property type="match status" value="1"/>
</dbReference>
<protein>
    <recommendedName>
        <fullName evidence="4">aldehyde dehydrogenase (NAD(+))</fullName>
        <ecNumber evidence="4">1.2.1.3</ecNumber>
    </recommendedName>
</protein>
<organism evidence="8 10">
    <name type="scientific">Trichobilharzia regenti</name>
    <name type="common">Nasal bird schistosome</name>
    <dbReference type="NCBI Taxonomy" id="157069"/>
    <lineage>
        <taxon>Eukaryota</taxon>
        <taxon>Metazoa</taxon>
        <taxon>Spiralia</taxon>
        <taxon>Lophotrochozoa</taxon>
        <taxon>Platyhelminthes</taxon>
        <taxon>Trematoda</taxon>
        <taxon>Digenea</taxon>
        <taxon>Strigeidida</taxon>
        <taxon>Schistosomatoidea</taxon>
        <taxon>Schistosomatidae</taxon>
        <taxon>Trichobilharzia</taxon>
    </lineage>
</organism>
<evidence type="ECO:0000313" key="10">
    <source>
        <dbReference type="WBParaSite" id="TREG1_136210.2"/>
    </source>
</evidence>
<dbReference type="InterPro" id="IPR015590">
    <property type="entry name" value="Aldehyde_DH_dom"/>
</dbReference>
<dbReference type="WBParaSite" id="TREG1_136210.3">
    <property type="protein sequence ID" value="TREG1_136210.3"/>
    <property type="gene ID" value="TREG1_136210"/>
</dbReference>
<proteinExistence type="inferred from homology"/>
<dbReference type="WBParaSite" id="TREG1_136210.2">
    <property type="protein sequence ID" value="TREG1_136210.2"/>
    <property type="gene ID" value="TREG1_136210"/>
</dbReference>
<evidence type="ECO:0000256" key="2">
    <source>
        <dbReference type="ARBA" id="ARBA00023002"/>
    </source>
</evidence>
<dbReference type="FunFam" id="3.40.309.10:FF:000001">
    <property type="entry name" value="Mitochondrial aldehyde dehydrogenase 2"/>
    <property type="match status" value="1"/>
</dbReference>
<evidence type="ECO:0000259" key="7">
    <source>
        <dbReference type="Pfam" id="PF00171"/>
    </source>
</evidence>
<dbReference type="AlphaFoldDB" id="A0AA85J7U6"/>
<evidence type="ECO:0000256" key="1">
    <source>
        <dbReference type="ARBA" id="ARBA00009986"/>
    </source>
</evidence>
<dbReference type="InterPro" id="IPR016161">
    <property type="entry name" value="Ald_DH/histidinol_DH"/>
</dbReference>
<keyword evidence="8" id="KW-1185">Reference proteome</keyword>
<accession>A0AA85J7U6</accession>